<evidence type="ECO:0000259" key="6">
    <source>
        <dbReference type="Pfam" id="PF01699"/>
    </source>
</evidence>
<keyword evidence="8" id="KW-1185">Reference proteome</keyword>
<feature type="transmembrane region" description="Helical" evidence="5">
    <location>
        <begin position="304"/>
        <end position="323"/>
    </location>
</feature>
<comment type="subcellular location">
    <subcellularLocation>
        <location evidence="1">Membrane</location>
        <topology evidence="1">Multi-pass membrane protein</topology>
    </subcellularLocation>
</comment>
<feature type="domain" description="Sodium/calcium exchanger membrane region" evidence="6">
    <location>
        <begin position="177"/>
        <end position="318"/>
    </location>
</feature>
<feature type="domain" description="Sodium/calcium exchanger membrane region" evidence="6">
    <location>
        <begin position="4"/>
        <end position="143"/>
    </location>
</feature>
<evidence type="ECO:0000256" key="3">
    <source>
        <dbReference type="ARBA" id="ARBA00022989"/>
    </source>
</evidence>
<dbReference type="PANTHER" id="PTHR10846:SF8">
    <property type="entry name" value="INNER MEMBRANE PROTEIN YRBG"/>
    <property type="match status" value="1"/>
</dbReference>
<evidence type="ECO:0000313" key="8">
    <source>
        <dbReference type="Proteomes" id="UP000028602"/>
    </source>
</evidence>
<dbReference type="GO" id="GO:0008273">
    <property type="term" value="F:calcium, potassium:sodium antiporter activity"/>
    <property type="evidence" value="ECO:0007669"/>
    <property type="project" value="TreeGrafter"/>
</dbReference>
<reference evidence="7 8" key="1">
    <citation type="submission" date="2014-05" db="EMBL/GenBank/DDBJ databases">
        <title>ATOL: Assembling a taxonomically balanced genome-scale reconstruction of the evolutionary history of the Enterobacteriaceae.</title>
        <authorList>
            <person name="Plunkett G.III."/>
            <person name="Neeno-Eckwall E.C."/>
            <person name="Glasner J.D."/>
            <person name="Perna N.T."/>
        </authorList>
    </citation>
    <scope>NUCLEOTIDE SEQUENCE [LARGE SCALE GENOMIC DNA]</scope>
    <source>
        <strain evidence="7 8">ATCC 33301</strain>
    </source>
</reference>
<dbReference type="InterPro" id="IPR044880">
    <property type="entry name" value="NCX_ion-bd_dom_sf"/>
</dbReference>
<dbReference type="GO" id="GO:0005886">
    <property type="term" value="C:plasma membrane"/>
    <property type="evidence" value="ECO:0007669"/>
    <property type="project" value="TreeGrafter"/>
</dbReference>
<dbReference type="OrthoDB" id="9794225at2"/>
<evidence type="ECO:0000313" key="7">
    <source>
        <dbReference type="EMBL" id="KFD22664.1"/>
    </source>
</evidence>
<comment type="caution">
    <text evidence="7">The sequence shown here is derived from an EMBL/GenBank/DDBJ whole genome shotgun (WGS) entry which is preliminary data.</text>
</comment>
<proteinExistence type="predicted"/>
<feature type="transmembrane region" description="Helical" evidence="5">
    <location>
        <begin position="277"/>
        <end position="292"/>
    </location>
</feature>
<dbReference type="PANTHER" id="PTHR10846">
    <property type="entry name" value="SODIUM/POTASSIUM/CALCIUM EXCHANGER"/>
    <property type="match status" value="1"/>
</dbReference>
<evidence type="ECO:0000256" key="4">
    <source>
        <dbReference type="ARBA" id="ARBA00023136"/>
    </source>
</evidence>
<keyword evidence="3 5" id="KW-1133">Transmembrane helix</keyword>
<dbReference type="RefSeq" id="WP_025903829.1">
    <property type="nucleotide sequence ID" value="NZ_ATMJ01000007.1"/>
</dbReference>
<dbReference type="AlphaFoldDB" id="A0A085JQB8"/>
<dbReference type="GO" id="GO:0005262">
    <property type="term" value="F:calcium channel activity"/>
    <property type="evidence" value="ECO:0007669"/>
    <property type="project" value="TreeGrafter"/>
</dbReference>
<accession>A0A085JQB8</accession>
<dbReference type="InterPro" id="IPR004837">
    <property type="entry name" value="NaCa_Exmemb"/>
</dbReference>
<dbReference type="EMBL" id="JMPR01000004">
    <property type="protein sequence ID" value="KFD22664.1"/>
    <property type="molecule type" value="Genomic_DNA"/>
</dbReference>
<protein>
    <submittedName>
        <fullName evidence="7">Putative calcium/sodium:proton antiporter</fullName>
    </submittedName>
</protein>
<gene>
    <name evidence="7" type="primary">yrbG</name>
    <name evidence="7" type="ORF">GTPT_0243</name>
</gene>
<sequence length="326" mass="34806">MLVAIVLLVLGLLLLAYGADRLVFSASILCRSLGIPPLVIGMTVVGIGTSLPEIILSLSAVQHGMRDFSVGIALGSNITNILLILGGAALIHPLKISSALLRRELPLMLLVALLCGLLLADNQLTRSEGFCLLAMAVIYLWGIIRLANNTRPLTGDPLTHEQLAELPGEDAGNTVACLWLGVALVLLPVATRMILDNAVVVADYLGISELLMSLFFISIGTSLPELATVIAGTLKGEGDIAVGNLLGANIYNTAIVLGLPALVSPGRIDSNAFTRDYWVMLGVSVIFAVICLRKHRRIDRLTGAFLLCGFIIWAAMLWFFPMMNNQ</sequence>
<keyword evidence="2 5" id="KW-0812">Transmembrane</keyword>
<dbReference type="Proteomes" id="UP000028602">
    <property type="component" value="Unassembled WGS sequence"/>
</dbReference>
<keyword evidence="4 5" id="KW-0472">Membrane</keyword>
<dbReference type="GO" id="GO:0006874">
    <property type="term" value="P:intracellular calcium ion homeostasis"/>
    <property type="evidence" value="ECO:0007669"/>
    <property type="project" value="TreeGrafter"/>
</dbReference>
<name>A0A085JQB8_9GAMM</name>
<dbReference type="NCBIfam" id="NF008005">
    <property type="entry name" value="PRK10734.1"/>
    <property type="match status" value="1"/>
</dbReference>
<dbReference type="Gene3D" id="1.20.1420.30">
    <property type="entry name" value="NCX, central ion-binding region"/>
    <property type="match status" value="1"/>
</dbReference>
<evidence type="ECO:0000256" key="1">
    <source>
        <dbReference type="ARBA" id="ARBA00004141"/>
    </source>
</evidence>
<dbReference type="Pfam" id="PF01699">
    <property type="entry name" value="Na_Ca_ex"/>
    <property type="match status" value="2"/>
</dbReference>
<dbReference type="InterPro" id="IPR004481">
    <property type="entry name" value="K/Na/Ca-exchanger"/>
</dbReference>
<evidence type="ECO:0000256" key="2">
    <source>
        <dbReference type="ARBA" id="ARBA00022692"/>
    </source>
</evidence>
<dbReference type="eggNOG" id="COG0530">
    <property type="taxonomic scope" value="Bacteria"/>
</dbReference>
<feature type="transmembrane region" description="Helical" evidence="5">
    <location>
        <begin position="129"/>
        <end position="147"/>
    </location>
</feature>
<evidence type="ECO:0000256" key="5">
    <source>
        <dbReference type="SAM" id="Phobius"/>
    </source>
</evidence>
<dbReference type="NCBIfam" id="TIGR00367">
    <property type="entry name" value="calcium/sodium antiporter"/>
    <property type="match status" value="1"/>
</dbReference>
<feature type="transmembrane region" description="Helical" evidence="5">
    <location>
        <begin position="34"/>
        <end position="56"/>
    </location>
</feature>
<feature type="transmembrane region" description="Helical" evidence="5">
    <location>
        <begin position="68"/>
        <end position="91"/>
    </location>
</feature>
<organism evidence="7 8">
    <name type="scientific">Tatumella ptyseos ATCC 33301</name>
    <dbReference type="NCBI Taxonomy" id="1005995"/>
    <lineage>
        <taxon>Bacteria</taxon>
        <taxon>Pseudomonadati</taxon>
        <taxon>Pseudomonadota</taxon>
        <taxon>Gammaproteobacteria</taxon>
        <taxon>Enterobacterales</taxon>
        <taxon>Erwiniaceae</taxon>
        <taxon>Tatumella</taxon>
    </lineage>
</organism>
<feature type="transmembrane region" description="Helical" evidence="5">
    <location>
        <begin position="103"/>
        <end position="120"/>
    </location>
</feature>